<dbReference type="AlphaFoldDB" id="A0A4R6EEM5"/>
<accession>A0A4R6EEM5</accession>
<sequence>MSASPAHIAVSTSKDFSASAEQVFDAWLDPAQVANWFAPGLGPMCRIDIDARVGSGFHLDQERAGGIARHQGEYLKLQRPRRLAFTWQVEGGEGYSLVQIDIQQLPDGGCRLELIHTMDAVWADYADRTRQGWANMLEGMARGLSREAEQGGAERKLVITQAFPATPEVLYAAWTDPVVAGGWLFTGAGSERAEHLLDVRPGGRWQITDRRDGTDYTACGEYLAVEPAHRLVFTFAMPQFSPDSDRLSVEFEPAGDGCLLRFTQEGAGVATELASLPDGTVSGSEAGWREMFDRLATLLIRSSGRAEQPDTATLHFERLLPGSPDQLWPWLTDSDKRALWLAAGEMPQGVGDAFELHFDNTRLSPRRSPVPERFRRYDQACTTAHRLTCREAPHRLGFTWGGEGEEASAVHIELSAAGDRTRLTLTHDRLVDGAERIDVASGWHTHLAILADQLAGRTPPPFWLLFEGLETDYAKRLKAADLDVGV</sequence>
<evidence type="ECO:0000313" key="3">
    <source>
        <dbReference type="EMBL" id="TDN55939.1"/>
    </source>
</evidence>
<dbReference type="SUPFAM" id="SSF55961">
    <property type="entry name" value="Bet v1-like"/>
    <property type="match status" value="3"/>
</dbReference>
<dbReference type="Proteomes" id="UP000295129">
    <property type="component" value="Unassembled WGS sequence"/>
</dbReference>
<dbReference type="RefSeq" id="WP_162851681.1">
    <property type="nucleotide sequence ID" value="NZ_SNVV01000003.1"/>
</dbReference>
<dbReference type="CDD" id="cd08899">
    <property type="entry name" value="SRPBCC_CalC_Aha1-like_6"/>
    <property type="match status" value="1"/>
</dbReference>
<keyword evidence="4" id="KW-1185">Reference proteome</keyword>
<name>A0A4R6EEM5_9RHOO</name>
<evidence type="ECO:0000259" key="2">
    <source>
        <dbReference type="Pfam" id="PF08327"/>
    </source>
</evidence>
<dbReference type="InterPro" id="IPR023393">
    <property type="entry name" value="START-like_dom_sf"/>
</dbReference>
<dbReference type="Pfam" id="PF08327">
    <property type="entry name" value="AHSA1"/>
    <property type="match status" value="3"/>
</dbReference>
<dbReference type="EMBL" id="SNVV01000003">
    <property type="protein sequence ID" value="TDN55939.1"/>
    <property type="molecule type" value="Genomic_DNA"/>
</dbReference>
<feature type="domain" description="Activator of Hsp90 ATPase homologue 1/2-like C-terminal" evidence="2">
    <location>
        <begin position="18"/>
        <end position="142"/>
    </location>
</feature>
<comment type="caution">
    <text evidence="3">The sequence shown here is derived from an EMBL/GenBank/DDBJ whole genome shotgun (WGS) entry which is preliminary data.</text>
</comment>
<evidence type="ECO:0000313" key="4">
    <source>
        <dbReference type="Proteomes" id="UP000295129"/>
    </source>
</evidence>
<dbReference type="InterPro" id="IPR013538">
    <property type="entry name" value="ASHA1/2-like_C"/>
</dbReference>
<organism evidence="3 4">
    <name type="scientific">Azoarcus indigens</name>
    <dbReference type="NCBI Taxonomy" id="29545"/>
    <lineage>
        <taxon>Bacteria</taxon>
        <taxon>Pseudomonadati</taxon>
        <taxon>Pseudomonadota</taxon>
        <taxon>Betaproteobacteria</taxon>
        <taxon>Rhodocyclales</taxon>
        <taxon>Zoogloeaceae</taxon>
        <taxon>Azoarcus</taxon>
    </lineage>
</organism>
<gene>
    <name evidence="3" type="ORF">C7389_103277</name>
</gene>
<reference evidence="3 4" key="1">
    <citation type="submission" date="2019-03" db="EMBL/GenBank/DDBJ databases">
        <title>Genomic Encyclopedia of Type Strains, Phase IV (KMG-IV): sequencing the most valuable type-strain genomes for metagenomic binning, comparative biology and taxonomic classification.</title>
        <authorList>
            <person name="Goeker M."/>
        </authorList>
    </citation>
    <scope>NUCLEOTIDE SEQUENCE [LARGE SCALE GENOMIC DNA]</scope>
    <source>
        <strain evidence="3 4">DSM 12121</strain>
    </source>
</reference>
<proteinExistence type="inferred from homology"/>
<comment type="similarity">
    <text evidence="1">Belongs to the AHA1 family.</text>
</comment>
<feature type="domain" description="Activator of Hsp90 ATPase homologue 1/2-like C-terminal" evidence="2">
    <location>
        <begin position="323"/>
        <end position="452"/>
    </location>
</feature>
<dbReference type="CDD" id="cd07814">
    <property type="entry name" value="SRPBCC_CalC_Aha1-like"/>
    <property type="match status" value="2"/>
</dbReference>
<evidence type="ECO:0000256" key="1">
    <source>
        <dbReference type="ARBA" id="ARBA00006817"/>
    </source>
</evidence>
<protein>
    <submittedName>
        <fullName evidence="3">Uncharacterized protein YndB with AHSA1/START domain</fullName>
    </submittedName>
</protein>
<dbReference type="Gene3D" id="3.30.530.20">
    <property type="match status" value="3"/>
</dbReference>
<feature type="domain" description="Activator of Hsp90 ATPase homologue 1/2-like C-terminal" evidence="2">
    <location>
        <begin position="165"/>
        <end position="299"/>
    </location>
</feature>